<dbReference type="Gene3D" id="3.40.50.1820">
    <property type="entry name" value="alpha/beta hydrolase"/>
    <property type="match status" value="1"/>
</dbReference>
<dbReference type="RefSeq" id="WP_053172636.1">
    <property type="nucleotide sequence ID" value="NZ_LFYT02000018.1"/>
</dbReference>
<dbReference type="AlphaFoldDB" id="A0A2T7UBW2"/>
<accession>A0A2T7UBW2</accession>
<sequence length="191" mass="21157">MTAPLYRTIYYLPGHGGQLTNGLGQGLMDRGFDVAGRETRDDFRSLPFDKQVQAIVDDLQNHFWHEQAQVICNSFGSYLFLHAQTQMPSFVGRVLLLSPIVGEFTNEEARTSFSPPRPERLKTLAEAGQFNAPSRCEIHVGEEDWQSIPANVETFGLLTGIPVTIVPKSGHGLGKAYVGPLLDRWLSDQAA</sequence>
<name>A0A2T7UBW2_9BURK</name>
<organism evidence="1 2">
    <name type="scientific">Limnohabitans planktonicus II-D5</name>
    <dbReference type="NCBI Taxonomy" id="1293045"/>
    <lineage>
        <taxon>Bacteria</taxon>
        <taxon>Pseudomonadati</taxon>
        <taxon>Pseudomonadota</taxon>
        <taxon>Betaproteobacteria</taxon>
        <taxon>Burkholderiales</taxon>
        <taxon>Comamonadaceae</taxon>
        <taxon>Limnohabitans</taxon>
    </lineage>
</organism>
<dbReference type="OrthoDB" id="8894546at2"/>
<evidence type="ECO:0000313" key="1">
    <source>
        <dbReference type="EMBL" id="PVE42144.1"/>
    </source>
</evidence>
<comment type="caution">
    <text evidence="1">The sequence shown here is derived from an EMBL/GenBank/DDBJ whole genome shotgun (WGS) entry which is preliminary data.</text>
</comment>
<dbReference type="SUPFAM" id="SSF53474">
    <property type="entry name" value="alpha/beta-Hydrolases"/>
    <property type="match status" value="1"/>
</dbReference>
<evidence type="ECO:0008006" key="3">
    <source>
        <dbReference type="Google" id="ProtNLM"/>
    </source>
</evidence>
<dbReference type="InterPro" id="IPR029058">
    <property type="entry name" value="AB_hydrolase_fold"/>
</dbReference>
<proteinExistence type="predicted"/>
<gene>
    <name evidence="1" type="ORF">H663_013340</name>
</gene>
<dbReference type="EMBL" id="LFYT02000018">
    <property type="protein sequence ID" value="PVE42144.1"/>
    <property type="molecule type" value="Genomic_DNA"/>
</dbReference>
<reference evidence="1" key="1">
    <citation type="submission" date="2017-04" db="EMBL/GenBank/DDBJ databases">
        <title>Unexpected and diverse lifestyles within the genus Limnohabitans.</title>
        <authorList>
            <person name="Kasalicky V."/>
            <person name="Mehrshad M."/>
            <person name="Andrei S.-A."/>
            <person name="Salcher M."/>
            <person name="Kratochvilova H."/>
            <person name="Simek K."/>
            <person name="Ghai R."/>
        </authorList>
    </citation>
    <scope>NUCLEOTIDE SEQUENCE [LARGE SCALE GENOMIC DNA]</scope>
    <source>
        <strain evidence="1">II-D5</strain>
    </source>
</reference>
<dbReference type="Proteomes" id="UP000037507">
    <property type="component" value="Unassembled WGS sequence"/>
</dbReference>
<protein>
    <recommendedName>
        <fullName evidence="3">Alpha/beta hydrolase</fullName>
    </recommendedName>
</protein>
<evidence type="ECO:0000313" key="2">
    <source>
        <dbReference type="Proteomes" id="UP000037507"/>
    </source>
</evidence>
<keyword evidence="2" id="KW-1185">Reference proteome</keyword>